<evidence type="ECO:0000313" key="1">
    <source>
        <dbReference type="EMBL" id="CAG5098107.1"/>
    </source>
</evidence>
<sequence length="284" mass="31260">MMRSSLGPGAFLDALSAVKTLRLFSKKKQEVDYDPGKDTKKLSKRSESRFFRLPKSRKRAKVQFEDNEEEALTESPEIATTLRKKSKELHQKLEATGYSTLERIKNARKRSRSVDSVVSKESNEAMTLGRSRPSTGMFKFARTLGDIPAAISSSVDGKSPARKLVTRTSTTKLKILRKNELSLAISKFAKKRCSTTRLDEDEELFNPCPLKKMSNTSLSCQHLNCSYASTDGGVSSGGATTGDSGGGDSPTLLRAFSLLSIDDGIHMSVYREETTAEPSTETII</sequence>
<proteinExistence type="predicted"/>
<dbReference type="EMBL" id="OU015569">
    <property type="protein sequence ID" value="CAG5098107.1"/>
    <property type="molecule type" value="Genomic_DNA"/>
</dbReference>
<accession>A0ABN7SGS2</accession>
<reference evidence="1 2" key="1">
    <citation type="submission" date="2021-04" db="EMBL/GenBank/DDBJ databases">
        <authorList>
            <person name="Bliznina A."/>
        </authorList>
    </citation>
    <scope>NUCLEOTIDE SEQUENCE [LARGE SCALE GENOMIC DNA]</scope>
</reference>
<evidence type="ECO:0000313" key="2">
    <source>
        <dbReference type="Proteomes" id="UP001158576"/>
    </source>
</evidence>
<dbReference type="Proteomes" id="UP001158576">
    <property type="component" value="Chromosome XSR"/>
</dbReference>
<protein>
    <submittedName>
        <fullName evidence="1">Oidioi.mRNA.OKI2018_I69.XSR.g15376.t1.cds</fullName>
    </submittedName>
</protein>
<organism evidence="1 2">
    <name type="scientific">Oikopleura dioica</name>
    <name type="common">Tunicate</name>
    <dbReference type="NCBI Taxonomy" id="34765"/>
    <lineage>
        <taxon>Eukaryota</taxon>
        <taxon>Metazoa</taxon>
        <taxon>Chordata</taxon>
        <taxon>Tunicata</taxon>
        <taxon>Appendicularia</taxon>
        <taxon>Copelata</taxon>
        <taxon>Oikopleuridae</taxon>
        <taxon>Oikopleura</taxon>
    </lineage>
</organism>
<name>A0ABN7SGS2_OIKDI</name>
<keyword evidence="2" id="KW-1185">Reference proteome</keyword>
<gene>
    <name evidence="1" type="ORF">OKIOD_LOCUS6934</name>
</gene>